<organism evidence="3 4">
    <name type="scientific">Youngiibacter fragilis 232.1</name>
    <dbReference type="NCBI Taxonomy" id="994573"/>
    <lineage>
        <taxon>Bacteria</taxon>
        <taxon>Bacillati</taxon>
        <taxon>Bacillota</taxon>
        <taxon>Clostridia</taxon>
        <taxon>Eubacteriales</taxon>
        <taxon>Clostridiaceae</taxon>
        <taxon>Youngiibacter</taxon>
    </lineage>
</organism>
<proteinExistence type="predicted"/>
<dbReference type="eggNOG" id="ENOG5033KHK">
    <property type="taxonomic scope" value="Bacteria"/>
</dbReference>
<dbReference type="Pfam" id="PF07331">
    <property type="entry name" value="TctB"/>
    <property type="match status" value="1"/>
</dbReference>
<gene>
    <name evidence="3" type="ORF">T472_0200435</name>
</gene>
<sequence>MNSKSIHQDVYISAALFMILALLFTITLKLPESSSIFPYMLIGGIGILNMFVMVKAISKTKAMRSSESNVTNPINWESIKIPLLIFLMTVVYIVLFRFTNFFVSSTIFLITLMKFYKVTSWKVILLTTVVFDIVIYVGFVRFLNVPLI</sequence>
<feature type="transmembrane region" description="Helical" evidence="1">
    <location>
        <begin position="123"/>
        <end position="143"/>
    </location>
</feature>
<feature type="transmembrane region" description="Helical" evidence="1">
    <location>
        <begin position="78"/>
        <end position="95"/>
    </location>
</feature>
<keyword evidence="1" id="KW-1133">Transmembrane helix</keyword>
<accession>V7IB47</accession>
<evidence type="ECO:0000313" key="3">
    <source>
        <dbReference type="EMBL" id="ETA82536.1"/>
    </source>
</evidence>
<feature type="transmembrane region" description="Helical" evidence="1">
    <location>
        <begin position="12"/>
        <end position="30"/>
    </location>
</feature>
<name>V7IB47_9CLOT</name>
<protein>
    <recommendedName>
        <fullName evidence="2">DUF1468 domain-containing protein</fullName>
    </recommendedName>
</protein>
<dbReference type="RefSeq" id="WP_023387929.1">
    <property type="nucleotide sequence ID" value="NZ_AXUN02000005.1"/>
</dbReference>
<evidence type="ECO:0000259" key="2">
    <source>
        <dbReference type="Pfam" id="PF07331"/>
    </source>
</evidence>
<dbReference type="InterPro" id="IPR009936">
    <property type="entry name" value="DUF1468"/>
</dbReference>
<feature type="domain" description="DUF1468" evidence="2">
    <location>
        <begin position="12"/>
        <end position="147"/>
    </location>
</feature>
<evidence type="ECO:0000313" key="4">
    <source>
        <dbReference type="Proteomes" id="UP000017747"/>
    </source>
</evidence>
<dbReference type="AlphaFoldDB" id="V7IB47"/>
<evidence type="ECO:0000256" key="1">
    <source>
        <dbReference type="SAM" id="Phobius"/>
    </source>
</evidence>
<dbReference type="Proteomes" id="UP000017747">
    <property type="component" value="Unassembled WGS sequence"/>
</dbReference>
<dbReference type="STRING" id="994573.T472_0200435"/>
<dbReference type="OrthoDB" id="2086708at2"/>
<reference evidence="3 4" key="1">
    <citation type="journal article" date="2014" name="Genome Announc.">
        <title>Genome Sequence of Youngiibacter fragilis, the Type Strain of the Genus Youngiibacter.</title>
        <authorList>
            <person name="Wawrik C.B."/>
            <person name="Callaghan A.V."/>
            <person name="Stamps B.W."/>
            <person name="Wawrik B."/>
        </authorList>
    </citation>
    <scope>NUCLEOTIDE SEQUENCE [LARGE SCALE GENOMIC DNA]</scope>
    <source>
        <strain evidence="3 4">232.1</strain>
    </source>
</reference>
<keyword evidence="1" id="KW-0472">Membrane</keyword>
<keyword evidence="4" id="KW-1185">Reference proteome</keyword>
<comment type="caution">
    <text evidence="3">The sequence shown here is derived from an EMBL/GenBank/DDBJ whole genome shotgun (WGS) entry which is preliminary data.</text>
</comment>
<dbReference type="EMBL" id="AXUN02000005">
    <property type="protein sequence ID" value="ETA82536.1"/>
    <property type="molecule type" value="Genomic_DNA"/>
</dbReference>
<feature type="transmembrane region" description="Helical" evidence="1">
    <location>
        <begin position="36"/>
        <end position="57"/>
    </location>
</feature>
<keyword evidence="1" id="KW-0812">Transmembrane</keyword>